<keyword evidence="2" id="KW-1185">Reference proteome</keyword>
<dbReference type="RefSeq" id="WP_099438187.1">
    <property type="nucleotide sequence ID" value="NZ_CP024091.1"/>
</dbReference>
<dbReference type="Proteomes" id="UP000223749">
    <property type="component" value="Chromosome"/>
</dbReference>
<accession>A0A2D1U3S5</accession>
<evidence type="ECO:0008006" key="3">
    <source>
        <dbReference type="Google" id="ProtNLM"/>
    </source>
</evidence>
<gene>
    <name evidence="1" type="ORF">CPT03_07065</name>
</gene>
<dbReference type="KEGG" id="pgs:CPT03_07065"/>
<dbReference type="AlphaFoldDB" id="A0A2D1U3S5"/>
<proteinExistence type="predicted"/>
<dbReference type="InterPro" id="IPR047729">
    <property type="entry name" value="Sce7726-like"/>
</dbReference>
<sequence>MLLTHVNSQVNLSALAKMVSNAGLQRMMFADDFKKQAKHLKQLLRKNGIQVEKKSYVSELIDISYDHLLTHYRHEYLYKVALLNSYVFHNHCLSDTILLNEFRIGNSKADTIIVNGANKVFEIKTELDSPERLCTQIDDYYKGFSEVYIVIHHSEIGKYLNCIDEHVGIMVFSKDNTIELCKAAQVYNEKLDIVAMIKALRKDEYLQLVYKMAGEIPKATPVQLFKACINMLSKYPVLEVHAEFLKIIKQRINLCTNDLIQKSELPAALRLSCYYYNLDQNDYISLVDKLSYQI</sequence>
<dbReference type="EMBL" id="CP024091">
    <property type="protein sequence ID" value="ATP56245.1"/>
    <property type="molecule type" value="Genomic_DNA"/>
</dbReference>
<protein>
    <recommendedName>
        <fullName evidence="3">Sce7726 family protein</fullName>
    </recommendedName>
</protein>
<name>A0A2D1U3S5_9SPHI</name>
<evidence type="ECO:0000313" key="2">
    <source>
        <dbReference type="Proteomes" id="UP000223749"/>
    </source>
</evidence>
<organism evidence="1 2">
    <name type="scientific">Pedobacter ginsengisoli</name>
    <dbReference type="NCBI Taxonomy" id="363852"/>
    <lineage>
        <taxon>Bacteria</taxon>
        <taxon>Pseudomonadati</taxon>
        <taxon>Bacteroidota</taxon>
        <taxon>Sphingobacteriia</taxon>
        <taxon>Sphingobacteriales</taxon>
        <taxon>Sphingobacteriaceae</taxon>
        <taxon>Pedobacter</taxon>
    </lineage>
</organism>
<evidence type="ECO:0000313" key="1">
    <source>
        <dbReference type="EMBL" id="ATP56245.1"/>
    </source>
</evidence>
<dbReference type="NCBIfam" id="NF033832">
    <property type="entry name" value="sce7726_fam"/>
    <property type="match status" value="1"/>
</dbReference>
<reference evidence="1 2" key="1">
    <citation type="submission" date="2017-10" db="EMBL/GenBank/DDBJ databases">
        <title>Whole genome of Pedobacter ginsengisoli T01R-27 isolated from tomato rhizosphere.</title>
        <authorList>
            <person name="Weon H.-Y."/>
            <person name="Lee S.A."/>
            <person name="Sang M.K."/>
            <person name="Song J."/>
        </authorList>
    </citation>
    <scope>NUCLEOTIDE SEQUENCE [LARGE SCALE GENOMIC DNA]</scope>
    <source>
        <strain evidence="1 2">T01R-27</strain>
    </source>
</reference>
<dbReference type="OrthoDB" id="128875at2"/>